<dbReference type="PROSITE" id="PS50011">
    <property type="entry name" value="PROTEIN_KINASE_DOM"/>
    <property type="match status" value="1"/>
</dbReference>
<proteinExistence type="predicted"/>
<dbReference type="InterPro" id="IPR000719">
    <property type="entry name" value="Prot_kinase_dom"/>
</dbReference>
<reference evidence="5" key="1">
    <citation type="submission" date="2025-08" db="UniProtKB">
        <authorList>
            <consortium name="RefSeq"/>
        </authorList>
    </citation>
    <scope>IDENTIFICATION</scope>
    <source>
        <tissue evidence="5">Thorax and Abdomen</tissue>
    </source>
</reference>
<feature type="compositionally biased region" description="Acidic residues" evidence="2">
    <location>
        <begin position="489"/>
        <end position="509"/>
    </location>
</feature>
<dbReference type="PROSITE" id="PS00107">
    <property type="entry name" value="PROTEIN_KINASE_ATP"/>
    <property type="match status" value="1"/>
</dbReference>
<dbReference type="InterPro" id="IPR017441">
    <property type="entry name" value="Protein_kinase_ATP_BS"/>
</dbReference>
<evidence type="ECO:0000259" key="3">
    <source>
        <dbReference type="PROSITE" id="PS50011"/>
    </source>
</evidence>
<keyword evidence="5" id="KW-0808">Transferase</keyword>
<keyword evidence="5" id="KW-0418">Kinase</keyword>
<evidence type="ECO:0000313" key="4">
    <source>
        <dbReference type="Proteomes" id="UP000829291"/>
    </source>
</evidence>
<dbReference type="GeneID" id="107226059"/>
<dbReference type="PANTHER" id="PTHR11909">
    <property type="entry name" value="CASEIN KINASE-RELATED"/>
    <property type="match status" value="1"/>
</dbReference>
<feature type="binding site" evidence="1">
    <location>
        <position position="71"/>
    </location>
    <ligand>
        <name>ATP</name>
        <dbReference type="ChEBI" id="CHEBI:30616"/>
    </ligand>
</feature>
<dbReference type="GO" id="GO:0004672">
    <property type="term" value="F:protein kinase activity"/>
    <property type="evidence" value="ECO:0007669"/>
    <property type="project" value="InterPro"/>
</dbReference>
<organism evidence="5">
    <name type="scientific">Neodiprion lecontei</name>
    <name type="common">Redheaded pine sawfly</name>
    <dbReference type="NCBI Taxonomy" id="441921"/>
    <lineage>
        <taxon>Eukaryota</taxon>
        <taxon>Metazoa</taxon>
        <taxon>Ecdysozoa</taxon>
        <taxon>Arthropoda</taxon>
        <taxon>Hexapoda</taxon>
        <taxon>Insecta</taxon>
        <taxon>Pterygota</taxon>
        <taxon>Neoptera</taxon>
        <taxon>Endopterygota</taxon>
        <taxon>Hymenoptera</taxon>
        <taxon>Tenthredinoidea</taxon>
        <taxon>Diprionidae</taxon>
        <taxon>Diprioninae</taxon>
        <taxon>Neodiprion</taxon>
    </lineage>
</organism>
<keyword evidence="4" id="KW-1185">Reference proteome</keyword>
<dbReference type="AlphaFoldDB" id="A0A6J0C4J2"/>
<dbReference type="InParanoid" id="A0A6J0C4J2"/>
<feature type="compositionally biased region" description="Basic residues" evidence="2">
    <location>
        <begin position="546"/>
        <end position="557"/>
    </location>
</feature>
<keyword evidence="1" id="KW-0547">Nucleotide-binding</keyword>
<dbReference type="RefSeq" id="XP_015522226.1">
    <property type="nucleotide sequence ID" value="XM_015666740.2"/>
</dbReference>
<dbReference type="InterPro" id="IPR011009">
    <property type="entry name" value="Kinase-like_dom_sf"/>
</dbReference>
<gene>
    <name evidence="5" type="primary">LOC107226059</name>
</gene>
<dbReference type="FunCoup" id="A0A6J0C4J2">
    <property type="interactions" value="1288"/>
</dbReference>
<feature type="region of interest" description="Disordered" evidence="2">
    <location>
        <begin position="1"/>
        <end position="20"/>
    </location>
</feature>
<dbReference type="SMART" id="SM00220">
    <property type="entry name" value="S_TKc"/>
    <property type="match status" value="1"/>
</dbReference>
<feature type="compositionally biased region" description="Basic residues" evidence="2">
    <location>
        <begin position="1"/>
        <end position="14"/>
    </location>
</feature>
<dbReference type="Proteomes" id="UP000829291">
    <property type="component" value="Chromosome 2"/>
</dbReference>
<dbReference type="KEGG" id="nlo:107226059"/>
<keyword evidence="1" id="KW-0067">ATP-binding</keyword>
<feature type="domain" description="Protein kinase" evidence="3">
    <location>
        <begin position="38"/>
        <end position="366"/>
    </location>
</feature>
<feature type="compositionally biased region" description="Polar residues" evidence="2">
    <location>
        <begin position="369"/>
        <end position="380"/>
    </location>
</feature>
<dbReference type="Gene3D" id="1.10.510.10">
    <property type="entry name" value="Transferase(Phosphotransferase) domain 1"/>
    <property type="match status" value="1"/>
</dbReference>
<dbReference type="OrthoDB" id="2687620at2759"/>
<feature type="compositionally biased region" description="Basic residues" evidence="2">
    <location>
        <begin position="444"/>
        <end position="453"/>
    </location>
</feature>
<feature type="compositionally biased region" description="Basic and acidic residues" evidence="2">
    <location>
        <begin position="428"/>
        <end position="441"/>
    </location>
</feature>
<feature type="compositionally biased region" description="Basic residues" evidence="2">
    <location>
        <begin position="474"/>
        <end position="484"/>
    </location>
</feature>
<accession>A0A6J0C4J2</accession>
<dbReference type="SUPFAM" id="SSF56112">
    <property type="entry name" value="Protein kinase-like (PK-like)"/>
    <property type="match status" value="1"/>
</dbReference>
<feature type="region of interest" description="Disordered" evidence="2">
    <location>
        <begin position="423"/>
        <end position="557"/>
    </location>
</feature>
<dbReference type="CDD" id="cd14015">
    <property type="entry name" value="STKc_VRK"/>
    <property type="match status" value="1"/>
</dbReference>
<sequence length="557" mass="63378">MSGKGAKKAPKKKGANGYKLPDPIPNGEILTDVAKKRWIIGPSIGVGGFGEIYSAASYTDGKSKTYPYVIKIEPHENGPLFVEMHFYMRNAKPTDIESWKRERKLPFLGMPSYIGSGSHECHNTKYRFVVMERFGKNLWDIFLENNRIFPEHTVYNIALQIIDVLEYMHNKTYVHADIKGANLLQSLKSADHNYLVDFGLASHYTNKTEYKPDPKKTHNGTIEYTSRDMHMGIPTMRGDFEILGYNMIQWLCGSLPWEKNLTEPLNVQKQKEKAFEDIPQFLKKCFSNTVPESIFKFMKLINVTKFNESPNYAKFKDILIRGLKDIGHKPGERLGFSASSTVSKVLATPGKIKKPASEVLRKSPRMQKTRSPSPVSNALNDSDLGSLIISSRKGKRVQDKRRILKNIEVTDDSDTEIEIKIKRKKKNKKDENSEVVNKDIGQKPLKRITKKSQKQYDPDETVSDDETKTQGTKSRPKVLTKPKKKLIESEESLVENNSDEDMFGDDDEDVCKTSSKKPAKSWRDAPTVKSSNTIKPGEYKSVNKSKTPRNRRVNLCS</sequence>
<evidence type="ECO:0000256" key="2">
    <source>
        <dbReference type="SAM" id="MobiDB-lite"/>
    </source>
</evidence>
<evidence type="ECO:0000256" key="1">
    <source>
        <dbReference type="PROSITE-ProRule" id="PRU10141"/>
    </source>
</evidence>
<dbReference type="InterPro" id="IPR050235">
    <property type="entry name" value="CK1_Ser-Thr_kinase"/>
</dbReference>
<dbReference type="Pfam" id="PF00069">
    <property type="entry name" value="Pkinase"/>
    <property type="match status" value="1"/>
</dbReference>
<protein>
    <submittedName>
        <fullName evidence="5">Serine/threonine-protein kinase VRK1 isoform X1</fullName>
    </submittedName>
</protein>
<feature type="region of interest" description="Disordered" evidence="2">
    <location>
        <begin position="360"/>
        <end position="382"/>
    </location>
</feature>
<name>A0A6J0C4J2_NEOLC</name>
<evidence type="ECO:0000313" key="5">
    <source>
        <dbReference type="RefSeq" id="XP_015522226.1"/>
    </source>
</evidence>
<dbReference type="GO" id="GO:0005524">
    <property type="term" value="F:ATP binding"/>
    <property type="evidence" value="ECO:0007669"/>
    <property type="project" value="UniProtKB-UniRule"/>
</dbReference>